<dbReference type="Pfam" id="PF17868">
    <property type="entry name" value="AAA_lid_8"/>
    <property type="match status" value="1"/>
</dbReference>
<proteinExistence type="predicted"/>
<dbReference type="CDD" id="cd00009">
    <property type="entry name" value="AAA"/>
    <property type="match status" value="1"/>
</dbReference>
<organism evidence="2">
    <name type="scientific">marine sediment metagenome</name>
    <dbReference type="NCBI Taxonomy" id="412755"/>
    <lineage>
        <taxon>unclassified sequences</taxon>
        <taxon>metagenomes</taxon>
        <taxon>ecological metagenomes</taxon>
    </lineage>
</organism>
<dbReference type="InterPro" id="IPR003593">
    <property type="entry name" value="AAA+_ATPase"/>
</dbReference>
<dbReference type="InterPro" id="IPR027417">
    <property type="entry name" value="P-loop_NTPase"/>
</dbReference>
<accession>A0A0F9NIG6</accession>
<name>A0A0F9NIG6_9ZZZZ</name>
<dbReference type="Gene3D" id="3.40.50.300">
    <property type="entry name" value="P-loop containing nucleotide triphosphate hydrolases"/>
    <property type="match status" value="1"/>
</dbReference>
<dbReference type="SMART" id="SM00382">
    <property type="entry name" value="AAA"/>
    <property type="match status" value="1"/>
</dbReference>
<dbReference type="InterPro" id="IPR045427">
    <property type="entry name" value="MoxR"/>
</dbReference>
<dbReference type="InterPro" id="IPR041538">
    <property type="entry name" value="RavA-like_AAA_lid"/>
</dbReference>
<sequence>MEINTEIDKKFRKRIQTILKNLDQGLYERSDIVKLSLLSAISSESIFMLGPPGVAKSLIARRLKFAFKDATSFEYLMHRFSTPDEVFGPISISKLKNEDKLERMIENYLPGANIAFLDEIWKAGPSIQNTLLTIINEKIFRNGGKELLVDLYGLVAASNELPEEGQGLDALWDRFLIRILVLNIEDRKNFEQMIVNTSDLYTDEISDTIKITREEYRQWQTLRDEIIVPQEILELIHHIRIKIENYNQDQLEKESSEREKSFYISDRRWKKIMKILRTSAFLNGRKFVDLMDCFLIPYMLWDEPEQIQIVNTIVKESIRHKGYTLLLNLEPINKELTKITEEITTETSSLKIKKVKKLKEYKSKYYKVNDFNNHYCFIKKEDYNNLNNKDSKKILLYDKNDSYDNYDGSYYCYKVEKFKISVDDDVYEIERKEFEEKEIYTKKPHDLLINSWDNQIDNLKSRITENLEKITIYKKADLKFLNQNLFIDSKKSDIIFERIEELETQLHQLDLKCNEQQNNYHSIKKDEKVIVQSKSKTRRSKRG</sequence>
<dbReference type="PANTHER" id="PTHR32204">
    <property type="entry name" value="ATPASE RAVA"/>
    <property type="match status" value="1"/>
</dbReference>
<comment type="caution">
    <text evidence="2">The sequence shown here is derived from an EMBL/GenBank/DDBJ whole genome shotgun (WGS) entry which is preliminary data.</text>
</comment>
<dbReference type="Pfam" id="PF20030">
    <property type="entry name" value="bpMoxR"/>
    <property type="match status" value="1"/>
</dbReference>
<evidence type="ECO:0000259" key="1">
    <source>
        <dbReference type="SMART" id="SM00382"/>
    </source>
</evidence>
<reference evidence="2" key="1">
    <citation type="journal article" date="2015" name="Nature">
        <title>Complex archaea that bridge the gap between prokaryotes and eukaryotes.</title>
        <authorList>
            <person name="Spang A."/>
            <person name="Saw J.H."/>
            <person name="Jorgensen S.L."/>
            <person name="Zaremba-Niedzwiedzka K."/>
            <person name="Martijn J."/>
            <person name="Lind A.E."/>
            <person name="van Eijk R."/>
            <person name="Schleper C."/>
            <person name="Guy L."/>
            <person name="Ettema T.J."/>
        </authorList>
    </citation>
    <scope>NUCLEOTIDE SEQUENCE</scope>
</reference>
<evidence type="ECO:0000313" key="2">
    <source>
        <dbReference type="EMBL" id="KKN17719.1"/>
    </source>
</evidence>
<dbReference type="AlphaFoldDB" id="A0A0F9NIG6"/>
<dbReference type="EMBL" id="LAZR01003495">
    <property type="protein sequence ID" value="KKN17719.1"/>
    <property type="molecule type" value="Genomic_DNA"/>
</dbReference>
<protein>
    <recommendedName>
        <fullName evidence="1">AAA+ ATPase domain-containing protein</fullName>
    </recommendedName>
</protein>
<feature type="domain" description="AAA+ ATPase" evidence="1">
    <location>
        <begin position="42"/>
        <end position="185"/>
    </location>
</feature>
<dbReference type="PANTHER" id="PTHR32204:SF0">
    <property type="entry name" value="ATPASE RAVA"/>
    <property type="match status" value="1"/>
</dbReference>
<gene>
    <name evidence="2" type="ORF">LCGC14_0962980</name>
</gene>
<dbReference type="InterPro" id="IPR050513">
    <property type="entry name" value="RavA_ATPases"/>
</dbReference>
<dbReference type="SUPFAM" id="SSF52540">
    <property type="entry name" value="P-loop containing nucleoside triphosphate hydrolases"/>
    <property type="match status" value="1"/>
</dbReference>